<gene>
    <name evidence="2" type="ORF">J2125_000787</name>
</gene>
<dbReference type="RefSeq" id="WP_157819411.1">
    <property type="nucleotide sequence ID" value="NZ_JAGGMQ010000001.1"/>
</dbReference>
<reference evidence="3" key="2">
    <citation type="submission" date="2023-07" db="EMBL/GenBank/DDBJ databases">
        <title>Genome mining of underrepresented organisms for secondary metabolites.</title>
        <authorList>
            <person name="D'Agostino P.M."/>
        </authorList>
    </citation>
    <scope>NUCLEOTIDE SEQUENCE [LARGE SCALE GENOMIC DNA]</scope>
    <source>
        <strain evidence="3">WS4403</strain>
    </source>
</reference>
<sequence>MKHSPKQNAAILSLDAPTVRLTGTRKQKTAQLSKMFAQAEERIQGENKHRGDRETLYSKS</sequence>
<dbReference type="EMBL" id="JAGGMQ010000001">
    <property type="protein sequence ID" value="MBP2167595.1"/>
    <property type="molecule type" value="Genomic_DNA"/>
</dbReference>
<proteinExistence type="predicted"/>
<protein>
    <submittedName>
        <fullName evidence="2">Uncharacterized protein</fullName>
    </submittedName>
</protein>
<dbReference type="Proteomes" id="UP001195624">
    <property type="component" value="Unassembled WGS sequence"/>
</dbReference>
<evidence type="ECO:0000313" key="2">
    <source>
        <dbReference type="EMBL" id="MBP2167595.1"/>
    </source>
</evidence>
<keyword evidence="3" id="KW-1185">Reference proteome</keyword>
<feature type="region of interest" description="Disordered" evidence="1">
    <location>
        <begin position="40"/>
        <end position="60"/>
    </location>
</feature>
<organism evidence="2 3">
    <name type="scientific">Winslowiella toletana</name>
    <dbReference type="NCBI Taxonomy" id="92490"/>
    <lineage>
        <taxon>Bacteria</taxon>
        <taxon>Pseudomonadati</taxon>
        <taxon>Pseudomonadota</taxon>
        <taxon>Gammaproteobacteria</taxon>
        <taxon>Enterobacterales</taxon>
        <taxon>Erwiniaceae</taxon>
        <taxon>Winslowiella</taxon>
    </lineage>
</organism>
<name>A0ABS4P4Q0_9GAMM</name>
<reference evidence="2 3" key="1">
    <citation type="submission" date="2021-03" db="EMBL/GenBank/DDBJ databases">
        <authorList>
            <person name="D'Agostino P."/>
            <person name="Huntemann M."/>
            <person name="Clum A."/>
            <person name="Spunde A."/>
            <person name="Palaniappan K."/>
            <person name="Ritter S."/>
            <person name="Mikhailova N."/>
            <person name="Chen I.-M."/>
            <person name="Stamatis D."/>
            <person name="Reddy T."/>
            <person name="O'Malley R."/>
            <person name="Daum C."/>
            <person name="Shapiro N."/>
            <person name="Ivanova N."/>
            <person name="Kyrpides N."/>
            <person name="Woyke T."/>
        </authorList>
    </citation>
    <scope>NUCLEOTIDE SEQUENCE [LARGE SCALE GENOMIC DNA]</scope>
    <source>
        <strain evidence="2 3">WS4403</strain>
    </source>
</reference>
<evidence type="ECO:0000256" key="1">
    <source>
        <dbReference type="SAM" id="MobiDB-lite"/>
    </source>
</evidence>
<accession>A0ABS4P4Q0</accession>
<evidence type="ECO:0000313" key="3">
    <source>
        <dbReference type="Proteomes" id="UP001195624"/>
    </source>
</evidence>
<comment type="caution">
    <text evidence="2">The sequence shown here is derived from an EMBL/GenBank/DDBJ whole genome shotgun (WGS) entry which is preliminary data.</text>
</comment>